<name>A0A1J1J2X3_9DIPT</name>
<keyword evidence="3" id="KW-1185">Reference proteome</keyword>
<feature type="transmembrane region" description="Helical" evidence="1">
    <location>
        <begin position="196"/>
        <end position="218"/>
    </location>
</feature>
<organism evidence="2 3">
    <name type="scientific">Clunio marinus</name>
    <dbReference type="NCBI Taxonomy" id="568069"/>
    <lineage>
        <taxon>Eukaryota</taxon>
        <taxon>Metazoa</taxon>
        <taxon>Ecdysozoa</taxon>
        <taxon>Arthropoda</taxon>
        <taxon>Hexapoda</taxon>
        <taxon>Insecta</taxon>
        <taxon>Pterygota</taxon>
        <taxon>Neoptera</taxon>
        <taxon>Endopterygota</taxon>
        <taxon>Diptera</taxon>
        <taxon>Nematocera</taxon>
        <taxon>Chironomoidea</taxon>
        <taxon>Chironomidae</taxon>
        <taxon>Clunio</taxon>
    </lineage>
</organism>
<proteinExistence type="predicted"/>
<reference evidence="2 3" key="1">
    <citation type="submission" date="2015-04" db="EMBL/GenBank/DDBJ databases">
        <authorList>
            <person name="Syromyatnikov M.Y."/>
            <person name="Popov V.N."/>
        </authorList>
    </citation>
    <scope>NUCLEOTIDE SEQUENCE [LARGE SCALE GENOMIC DNA]</scope>
</reference>
<dbReference type="EMBL" id="CVRI01000065">
    <property type="protein sequence ID" value="CRL05806.1"/>
    <property type="molecule type" value="Genomic_DNA"/>
</dbReference>
<gene>
    <name evidence="2" type="ORF">CLUMA_CG018834</name>
</gene>
<evidence type="ECO:0000256" key="1">
    <source>
        <dbReference type="SAM" id="Phobius"/>
    </source>
</evidence>
<keyword evidence="1" id="KW-0812">Transmembrane</keyword>
<protein>
    <submittedName>
        <fullName evidence="2">CLUMA_CG018834, isoform A</fullName>
    </submittedName>
</protein>
<evidence type="ECO:0000313" key="2">
    <source>
        <dbReference type="EMBL" id="CRL05806.1"/>
    </source>
</evidence>
<keyword evidence="1" id="KW-1133">Transmembrane helix</keyword>
<keyword evidence="1" id="KW-0472">Membrane</keyword>
<dbReference type="AlphaFoldDB" id="A0A1J1J2X3"/>
<evidence type="ECO:0000313" key="3">
    <source>
        <dbReference type="Proteomes" id="UP000183832"/>
    </source>
</evidence>
<sequence>MGQHFIERHNNNMAPKVSIKKQFSKTHHENIISFKCMRRRKSNIKLIPTEHQNTSLTIPSIKRVQSQCNLYETTKNSKSVKHRWKLSKSGCDDATKNEKQRMTNCHEESHQDIKCFQPKSSQKNLTHNVHNADKIFQRNNTEINSLYRHVITQSYPSKKSTHQQPHFHDKKQSHRRDYASCRRLQSWATASGIRKLLPIFILVNMLPFLYAVLFHGSFYNLEKTLKDK</sequence>
<accession>A0A1J1J2X3</accession>
<dbReference type="Proteomes" id="UP000183832">
    <property type="component" value="Unassembled WGS sequence"/>
</dbReference>